<protein>
    <submittedName>
        <fullName evidence="1">Uncharacterized protein</fullName>
    </submittedName>
</protein>
<sequence length="66" mass="7397">MKIELMSILVFDFTHFSTMPVKRDLVAVDLKWGLKGFEGLVKKRIEMEGALSKNVGFCSGIEYKGG</sequence>
<evidence type="ECO:0000313" key="1">
    <source>
        <dbReference type="EMBL" id="KAL3520577.1"/>
    </source>
</evidence>
<proteinExistence type="predicted"/>
<keyword evidence="2" id="KW-1185">Reference proteome</keyword>
<dbReference type="AlphaFoldDB" id="A0ABD2ZQY7"/>
<organism evidence="1 2">
    <name type="scientific">Cinchona calisaya</name>
    <dbReference type="NCBI Taxonomy" id="153742"/>
    <lineage>
        <taxon>Eukaryota</taxon>
        <taxon>Viridiplantae</taxon>
        <taxon>Streptophyta</taxon>
        <taxon>Embryophyta</taxon>
        <taxon>Tracheophyta</taxon>
        <taxon>Spermatophyta</taxon>
        <taxon>Magnoliopsida</taxon>
        <taxon>eudicotyledons</taxon>
        <taxon>Gunneridae</taxon>
        <taxon>Pentapetalae</taxon>
        <taxon>asterids</taxon>
        <taxon>lamiids</taxon>
        <taxon>Gentianales</taxon>
        <taxon>Rubiaceae</taxon>
        <taxon>Cinchonoideae</taxon>
        <taxon>Cinchoneae</taxon>
        <taxon>Cinchona</taxon>
    </lineage>
</organism>
<gene>
    <name evidence="1" type="ORF">ACH5RR_018726</name>
</gene>
<comment type="caution">
    <text evidence="1">The sequence shown here is derived from an EMBL/GenBank/DDBJ whole genome shotgun (WGS) entry which is preliminary data.</text>
</comment>
<dbReference type="EMBL" id="JBJUIK010000008">
    <property type="protein sequence ID" value="KAL3520577.1"/>
    <property type="molecule type" value="Genomic_DNA"/>
</dbReference>
<evidence type="ECO:0000313" key="2">
    <source>
        <dbReference type="Proteomes" id="UP001630127"/>
    </source>
</evidence>
<reference evidence="1 2" key="1">
    <citation type="submission" date="2024-11" db="EMBL/GenBank/DDBJ databases">
        <title>A near-complete genome assembly of Cinchona calisaya.</title>
        <authorList>
            <person name="Lian D.C."/>
            <person name="Zhao X.W."/>
            <person name="Wei L."/>
        </authorList>
    </citation>
    <scope>NUCLEOTIDE SEQUENCE [LARGE SCALE GENOMIC DNA]</scope>
    <source>
        <tissue evidence="1">Nenye</tissue>
    </source>
</reference>
<name>A0ABD2ZQY7_9GENT</name>
<accession>A0ABD2ZQY7</accession>
<dbReference type="Proteomes" id="UP001630127">
    <property type="component" value="Unassembled WGS sequence"/>
</dbReference>